<dbReference type="EMBL" id="BMKN01000002">
    <property type="protein sequence ID" value="GGE51074.1"/>
    <property type="molecule type" value="Genomic_DNA"/>
</dbReference>
<name>A0A917AGM2_9RHOB</name>
<dbReference type="SUPFAM" id="SSF54909">
    <property type="entry name" value="Dimeric alpha+beta barrel"/>
    <property type="match status" value="1"/>
</dbReference>
<dbReference type="Proteomes" id="UP000606730">
    <property type="component" value="Unassembled WGS sequence"/>
</dbReference>
<dbReference type="RefSeq" id="WP_095595214.1">
    <property type="nucleotide sequence ID" value="NZ_BMKN01000002.1"/>
</dbReference>
<evidence type="ECO:0000313" key="2">
    <source>
        <dbReference type="EMBL" id="GGE51074.1"/>
    </source>
</evidence>
<dbReference type="AlphaFoldDB" id="A0A917AGM2"/>
<dbReference type="OrthoDB" id="7066176at2"/>
<sequence length="97" mass="10622">MGEFANSVRFSVKPDCVSEFLAAFDQMEKWTGLESHRLVQTGETSFVSFGEWESEAALVAARPSMIAFLDTFRGFLEEISPALGVTDPVSGAIVKSR</sequence>
<reference evidence="2" key="1">
    <citation type="journal article" date="2014" name="Int. J. Syst. Evol. Microbiol.">
        <title>Complete genome sequence of Corynebacterium casei LMG S-19264T (=DSM 44701T), isolated from a smear-ripened cheese.</title>
        <authorList>
            <consortium name="US DOE Joint Genome Institute (JGI-PGF)"/>
            <person name="Walter F."/>
            <person name="Albersmeier A."/>
            <person name="Kalinowski J."/>
            <person name="Ruckert C."/>
        </authorList>
    </citation>
    <scope>NUCLEOTIDE SEQUENCE</scope>
    <source>
        <strain evidence="2">CGMCC 1.16012</strain>
    </source>
</reference>
<keyword evidence="3" id="KW-1185">Reference proteome</keyword>
<reference evidence="2" key="2">
    <citation type="submission" date="2020-09" db="EMBL/GenBank/DDBJ databases">
        <authorList>
            <person name="Sun Q."/>
            <person name="Zhou Y."/>
        </authorList>
    </citation>
    <scope>NUCLEOTIDE SEQUENCE</scope>
    <source>
        <strain evidence="2">CGMCC 1.16012</strain>
    </source>
</reference>
<feature type="domain" description="ABM" evidence="1">
    <location>
        <begin position="7"/>
        <end position="62"/>
    </location>
</feature>
<dbReference type="Pfam" id="PF03992">
    <property type="entry name" value="ABM"/>
    <property type="match status" value="1"/>
</dbReference>
<comment type="caution">
    <text evidence="2">The sequence shown here is derived from an EMBL/GenBank/DDBJ whole genome shotgun (WGS) entry which is preliminary data.</text>
</comment>
<gene>
    <name evidence="2" type="ORF">GCM10011517_18560</name>
</gene>
<evidence type="ECO:0000259" key="1">
    <source>
        <dbReference type="Pfam" id="PF03992"/>
    </source>
</evidence>
<dbReference type="InterPro" id="IPR007138">
    <property type="entry name" value="ABM_dom"/>
</dbReference>
<organism evidence="2 3">
    <name type="scientific">Actibacterium pelagium</name>
    <dbReference type="NCBI Taxonomy" id="2029103"/>
    <lineage>
        <taxon>Bacteria</taxon>
        <taxon>Pseudomonadati</taxon>
        <taxon>Pseudomonadota</taxon>
        <taxon>Alphaproteobacteria</taxon>
        <taxon>Rhodobacterales</taxon>
        <taxon>Roseobacteraceae</taxon>
        <taxon>Actibacterium</taxon>
    </lineage>
</organism>
<evidence type="ECO:0000313" key="3">
    <source>
        <dbReference type="Proteomes" id="UP000606730"/>
    </source>
</evidence>
<accession>A0A917AGM2</accession>
<proteinExistence type="predicted"/>
<dbReference type="Gene3D" id="3.30.70.100">
    <property type="match status" value="1"/>
</dbReference>
<protein>
    <recommendedName>
        <fullName evidence="1">ABM domain-containing protein</fullName>
    </recommendedName>
</protein>
<dbReference type="InterPro" id="IPR011008">
    <property type="entry name" value="Dimeric_a/b-barrel"/>
</dbReference>